<keyword evidence="1" id="KW-0732">Signal</keyword>
<keyword evidence="3" id="KW-1185">Reference proteome</keyword>
<dbReference type="STRING" id="634436.SAMN05216361_1679"/>
<dbReference type="Gene3D" id="3.40.190.10">
    <property type="entry name" value="Periplasmic binding protein-like II"/>
    <property type="match status" value="2"/>
</dbReference>
<protein>
    <submittedName>
        <fullName evidence="2">Uncharacterized protein</fullName>
    </submittedName>
</protein>
<evidence type="ECO:0000313" key="3">
    <source>
        <dbReference type="Proteomes" id="UP000184520"/>
    </source>
</evidence>
<dbReference type="Proteomes" id="UP000184520">
    <property type="component" value="Unassembled WGS sequence"/>
</dbReference>
<proteinExistence type="predicted"/>
<evidence type="ECO:0000256" key="1">
    <source>
        <dbReference type="SAM" id="SignalP"/>
    </source>
</evidence>
<sequence length="333" mass="36900">MANRVRAGLLSFISALLTSTAVYGAEPLNLVANPLPTLVAEDNEPARINVLITEALSSIDLPASLHIDRPAFSGSGLLTGKYDGEYAFLSLNDKRAGFLYSDAYLPVNLYLASRKEALDDISHFSHIRNGRVAAENRLANTPPLRLVKAVSWVRNPTVFDSFKQLSEQRAEYLLEDELLLREFNRLLVEYRERPLYSSIKPIIQASLHLSIRADHPQAQKAINAFNTYIANAQHDGSYNKILGLSWISKDVDDDGVADWITSSSVPHPLSSTDALTGAFALDSTMPSQASKYLVDGEVLPDWAAVQAKLAGAPTTPRKSYLDHEVYKRMMNRW</sequence>
<dbReference type="RefSeq" id="WP_073321118.1">
    <property type="nucleotide sequence ID" value="NZ_FQWD01000002.1"/>
</dbReference>
<reference evidence="3" key="1">
    <citation type="submission" date="2016-11" db="EMBL/GenBank/DDBJ databases">
        <authorList>
            <person name="Varghese N."/>
            <person name="Submissions S."/>
        </authorList>
    </citation>
    <scope>NUCLEOTIDE SEQUENCE [LARGE SCALE GENOMIC DNA]</scope>
    <source>
        <strain evidence="3">CGMCC 1.8995</strain>
    </source>
</reference>
<organism evidence="2 3">
    <name type="scientific">Marisediminitalea aggregata</name>
    <dbReference type="NCBI Taxonomy" id="634436"/>
    <lineage>
        <taxon>Bacteria</taxon>
        <taxon>Pseudomonadati</taxon>
        <taxon>Pseudomonadota</taxon>
        <taxon>Gammaproteobacteria</taxon>
        <taxon>Alteromonadales</taxon>
        <taxon>Alteromonadaceae</taxon>
        <taxon>Marisediminitalea</taxon>
    </lineage>
</organism>
<name>A0A1M5HYB5_9ALTE</name>
<dbReference type="AlphaFoldDB" id="A0A1M5HYB5"/>
<dbReference type="OrthoDB" id="6334989at2"/>
<gene>
    <name evidence="2" type="ORF">SAMN05216361_1679</name>
</gene>
<feature type="signal peptide" evidence="1">
    <location>
        <begin position="1"/>
        <end position="24"/>
    </location>
</feature>
<accession>A0A1M5HYB5</accession>
<evidence type="ECO:0000313" key="2">
    <source>
        <dbReference type="EMBL" id="SHG20863.1"/>
    </source>
</evidence>
<feature type="chain" id="PRO_5009910943" evidence="1">
    <location>
        <begin position="25"/>
        <end position="333"/>
    </location>
</feature>
<dbReference type="SUPFAM" id="SSF53850">
    <property type="entry name" value="Periplasmic binding protein-like II"/>
    <property type="match status" value="1"/>
</dbReference>
<dbReference type="EMBL" id="FQWD01000002">
    <property type="protein sequence ID" value="SHG20863.1"/>
    <property type="molecule type" value="Genomic_DNA"/>
</dbReference>